<evidence type="ECO:0000256" key="4">
    <source>
        <dbReference type="PIRSR" id="PIRSR606689-2"/>
    </source>
</evidence>
<dbReference type="Pfam" id="PF00025">
    <property type="entry name" value="Arf"/>
    <property type="match status" value="1"/>
</dbReference>
<evidence type="ECO:0000313" key="7">
    <source>
        <dbReference type="EMBL" id="CAD9109897.1"/>
    </source>
</evidence>
<organism evidence="7">
    <name type="scientific">Neobodo designis</name>
    <name type="common">Flagellated protozoan</name>
    <name type="synonym">Bodo designis</name>
    <dbReference type="NCBI Taxonomy" id="312471"/>
    <lineage>
        <taxon>Eukaryota</taxon>
        <taxon>Discoba</taxon>
        <taxon>Euglenozoa</taxon>
        <taxon>Kinetoplastea</taxon>
        <taxon>Metakinetoplastina</taxon>
        <taxon>Neobodonida</taxon>
        <taxon>Neobodo</taxon>
    </lineage>
</organism>
<dbReference type="SUPFAM" id="SSF47391">
    <property type="entry name" value="Dimerization-anchoring domain of cAMP-dependent PK regulatory subunit"/>
    <property type="match status" value="1"/>
</dbReference>
<dbReference type="SMART" id="SM00177">
    <property type="entry name" value="ARF"/>
    <property type="match status" value="1"/>
</dbReference>
<feature type="region of interest" description="Disordered" evidence="6">
    <location>
        <begin position="59"/>
        <end position="99"/>
    </location>
</feature>
<keyword evidence="5" id="KW-0175">Coiled coil</keyword>
<feature type="binding site" evidence="4">
    <location>
        <position position="109"/>
    </location>
    <ligand>
        <name>Mg(2+)</name>
        <dbReference type="ChEBI" id="CHEBI:18420"/>
    </ligand>
</feature>
<feature type="coiled-coil region" evidence="5">
    <location>
        <begin position="272"/>
        <end position="304"/>
    </location>
</feature>
<keyword evidence="4" id="KW-0460">Magnesium</keyword>
<evidence type="ECO:0008006" key="8">
    <source>
        <dbReference type="Google" id="ProtNLM"/>
    </source>
</evidence>
<dbReference type="SMART" id="SM00178">
    <property type="entry name" value="SAR"/>
    <property type="match status" value="1"/>
</dbReference>
<feature type="binding site" evidence="3">
    <location>
        <begin position="102"/>
        <end position="109"/>
    </location>
    <ligand>
        <name>GTP</name>
        <dbReference type="ChEBI" id="CHEBI:37565"/>
    </ligand>
</feature>
<dbReference type="PANTHER" id="PTHR46090:SF2">
    <property type="entry name" value="ADP-RIBOSYLATION FACTOR-LIKE PROTEIN 13B"/>
    <property type="match status" value="1"/>
</dbReference>
<name>A0A7S1PYV6_NEODS</name>
<feature type="binding site" evidence="3">
    <location>
        <begin position="204"/>
        <end position="207"/>
    </location>
    <ligand>
        <name>GTP</name>
        <dbReference type="ChEBI" id="CHEBI:37565"/>
    </ligand>
</feature>
<dbReference type="GO" id="GO:0003924">
    <property type="term" value="F:GTPase activity"/>
    <property type="evidence" value="ECO:0007669"/>
    <property type="project" value="InterPro"/>
</dbReference>
<dbReference type="PANTHER" id="PTHR46090">
    <property type="entry name" value="ADP-RIBOSYLATION FACTOR-LIKE PROTEIN 13B"/>
    <property type="match status" value="1"/>
</dbReference>
<gene>
    <name evidence="7" type="ORF">NDES1114_LOCUS11649</name>
</gene>
<dbReference type="PROSITE" id="PS51417">
    <property type="entry name" value="ARF"/>
    <property type="match status" value="1"/>
</dbReference>
<feature type="compositionally biased region" description="Basic and acidic residues" evidence="6">
    <location>
        <begin position="59"/>
        <end position="68"/>
    </location>
</feature>
<evidence type="ECO:0000256" key="6">
    <source>
        <dbReference type="SAM" id="MobiDB-lite"/>
    </source>
</evidence>
<evidence type="ECO:0000256" key="3">
    <source>
        <dbReference type="PIRSR" id="PIRSR606689-1"/>
    </source>
</evidence>
<dbReference type="GO" id="GO:0046872">
    <property type="term" value="F:metal ion binding"/>
    <property type="evidence" value="ECO:0007669"/>
    <property type="project" value="UniProtKB-KW"/>
</dbReference>
<dbReference type="EMBL" id="HBGF01017682">
    <property type="protein sequence ID" value="CAD9109897.1"/>
    <property type="molecule type" value="Transcribed_RNA"/>
</dbReference>
<keyword evidence="2 3" id="KW-0342">GTP-binding</keyword>
<evidence type="ECO:0000256" key="1">
    <source>
        <dbReference type="ARBA" id="ARBA00022741"/>
    </source>
</evidence>
<accession>A0A7S1PYV6</accession>
<dbReference type="SUPFAM" id="SSF52540">
    <property type="entry name" value="P-loop containing nucleoside triphosphate hydrolases"/>
    <property type="match status" value="1"/>
</dbReference>
<dbReference type="PRINTS" id="PR00328">
    <property type="entry name" value="SAR1GTPBP"/>
</dbReference>
<dbReference type="GO" id="GO:0005525">
    <property type="term" value="F:GTP binding"/>
    <property type="evidence" value="ECO:0007669"/>
    <property type="project" value="UniProtKB-KW"/>
</dbReference>
<protein>
    <recommendedName>
        <fullName evidence="8">ADP-ribosylation factor-like protein</fullName>
    </recommendedName>
</protein>
<dbReference type="InterPro" id="IPR051995">
    <property type="entry name" value="Ciliary_GTPase"/>
</dbReference>
<feature type="compositionally biased region" description="Pro residues" evidence="6">
    <location>
        <begin position="82"/>
        <end position="92"/>
    </location>
</feature>
<feature type="binding site" evidence="4">
    <location>
        <position position="126"/>
    </location>
    <ligand>
        <name>Mg(2+)</name>
        <dbReference type="ChEBI" id="CHEBI:18420"/>
    </ligand>
</feature>
<keyword evidence="1 3" id="KW-0547">Nucleotide-binding</keyword>
<dbReference type="AlphaFoldDB" id="A0A7S1PYV6"/>
<evidence type="ECO:0000256" key="5">
    <source>
        <dbReference type="SAM" id="Coils"/>
    </source>
</evidence>
<feature type="binding site" evidence="3">
    <location>
        <position position="148"/>
    </location>
    <ligand>
        <name>GTP</name>
        <dbReference type="ChEBI" id="CHEBI:37565"/>
    </ligand>
</feature>
<proteinExistence type="predicted"/>
<keyword evidence="4" id="KW-0479">Metal-binding</keyword>
<sequence length="308" mass="33110">MSAADQEAKVAYAKKHNIHHLFELLAHRVLDRRPDDVYAFLREQITDIEGVEKRKGTYDPTAAHHEAPHGSSSNNENKPGPSGAPAPAPPSGPKKITIGVFGLDNAGKTSLISCIGGEATKDTTPTVGFTPTNLETPDHHVCIYDLGGGATFRGIWPHYFHDCHGIMFVVDASDKARLAEAAESFQKLVQHEYIRGKPIVVYCNKRDLVSGSAVAEVMGDGGLDVANLVGRDTPTKIAACCAVKDRDEGVDEGADWIITTISARYADLSATVKQQCDAVKQAKKERLEAQRRRVAEAKAAEEAAAASS</sequence>
<reference evidence="7" key="1">
    <citation type="submission" date="2021-01" db="EMBL/GenBank/DDBJ databases">
        <authorList>
            <person name="Corre E."/>
            <person name="Pelletier E."/>
            <person name="Niang G."/>
            <person name="Scheremetjew M."/>
            <person name="Finn R."/>
            <person name="Kale V."/>
            <person name="Holt S."/>
            <person name="Cochrane G."/>
            <person name="Meng A."/>
            <person name="Brown T."/>
            <person name="Cohen L."/>
        </authorList>
    </citation>
    <scope>NUCLEOTIDE SEQUENCE</scope>
    <source>
        <strain evidence="7">CCAP 1951/1</strain>
    </source>
</reference>
<dbReference type="InterPro" id="IPR006689">
    <property type="entry name" value="Small_GTPase_ARF/SAR"/>
</dbReference>
<dbReference type="Gene3D" id="3.40.50.300">
    <property type="entry name" value="P-loop containing nucleotide triphosphate hydrolases"/>
    <property type="match status" value="1"/>
</dbReference>
<evidence type="ECO:0000256" key="2">
    <source>
        <dbReference type="ARBA" id="ARBA00023134"/>
    </source>
</evidence>
<dbReference type="InterPro" id="IPR027417">
    <property type="entry name" value="P-loop_NTPase"/>
</dbReference>